<dbReference type="Gene3D" id="2.60.40.1240">
    <property type="match status" value="1"/>
</dbReference>
<dbReference type="InterPro" id="IPR029050">
    <property type="entry name" value="Immunoprotect_excell_Ig-like"/>
</dbReference>
<evidence type="ECO:0000313" key="3">
    <source>
        <dbReference type="EMBL" id="ROO84040.1"/>
    </source>
</evidence>
<sequence>MAGDERDGSGGGTGREEPGPGVPPGKGAPGEGPGAEESGAFGTLRGPQEHLGPEESGAYGTERRATEGTGEHFTEERAAQGGGQREARKEPLGTARVDSGATGTDRSARPRKDFNPAWLLVPAAGLMLGGLGIANMSREPVVRTTPTVTVTAVDQTVTVPAAPVAPTAGGGSCRLVFTGTTFSAPVGAIRNSQTGATVTAPSGQSFAVVTTTVKNDGGQPCSATAGFQRGYTGPTTYFAGKRKVGQLLEGGQALETAVPPGQSVQGAYVFQIPSRTTLREVRLRQNGGTDWTTVKAR</sequence>
<feature type="region of interest" description="Disordered" evidence="2">
    <location>
        <begin position="1"/>
        <end position="111"/>
    </location>
</feature>
<keyword evidence="1" id="KW-0732">Signal</keyword>
<name>A0A3N1CRU5_9ACTN</name>
<proteinExistence type="predicted"/>
<protein>
    <recommendedName>
        <fullName evidence="5">DUF4352 domain-containing protein</fullName>
    </recommendedName>
</protein>
<dbReference type="AlphaFoldDB" id="A0A3N1CRU5"/>
<feature type="compositionally biased region" description="Basic and acidic residues" evidence="2">
    <location>
        <begin position="1"/>
        <end position="18"/>
    </location>
</feature>
<feature type="compositionally biased region" description="Basic and acidic residues" evidence="2">
    <location>
        <begin position="61"/>
        <end position="78"/>
    </location>
</feature>
<evidence type="ECO:0000313" key="4">
    <source>
        <dbReference type="Proteomes" id="UP000272400"/>
    </source>
</evidence>
<gene>
    <name evidence="3" type="ORF">EDD29_1552</name>
</gene>
<reference evidence="3 4" key="1">
    <citation type="submission" date="2018-11" db="EMBL/GenBank/DDBJ databases">
        <title>Sequencing the genomes of 1000 actinobacteria strains.</title>
        <authorList>
            <person name="Klenk H.-P."/>
        </authorList>
    </citation>
    <scope>NUCLEOTIDE SEQUENCE [LARGE SCALE GENOMIC DNA]</scope>
    <source>
        <strain evidence="3 4">DSM 44254</strain>
    </source>
</reference>
<accession>A0A3N1CRU5</accession>
<keyword evidence="4" id="KW-1185">Reference proteome</keyword>
<evidence type="ECO:0000256" key="2">
    <source>
        <dbReference type="SAM" id="MobiDB-lite"/>
    </source>
</evidence>
<organism evidence="3 4">
    <name type="scientific">Actinocorallia herbida</name>
    <dbReference type="NCBI Taxonomy" id="58109"/>
    <lineage>
        <taxon>Bacteria</taxon>
        <taxon>Bacillati</taxon>
        <taxon>Actinomycetota</taxon>
        <taxon>Actinomycetes</taxon>
        <taxon>Streptosporangiales</taxon>
        <taxon>Thermomonosporaceae</taxon>
        <taxon>Actinocorallia</taxon>
    </lineage>
</organism>
<comment type="caution">
    <text evidence="3">The sequence shown here is derived from an EMBL/GenBank/DDBJ whole genome shotgun (WGS) entry which is preliminary data.</text>
</comment>
<dbReference type="EMBL" id="RJKE01000001">
    <property type="protein sequence ID" value="ROO84040.1"/>
    <property type="molecule type" value="Genomic_DNA"/>
</dbReference>
<dbReference type="Proteomes" id="UP000272400">
    <property type="component" value="Unassembled WGS sequence"/>
</dbReference>
<evidence type="ECO:0008006" key="5">
    <source>
        <dbReference type="Google" id="ProtNLM"/>
    </source>
</evidence>
<evidence type="ECO:0000256" key="1">
    <source>
        <dbReference type="ARBA" id="ARBA00022729"/>
    </source>
</evidence>